<accession>A0AAW1QHR8</accession>
<feature type="region of interest" description="Disordered" evidence="1">
    <location>
        <begin position="107"/>
        <end position="127"/>
    </location>
</feature>
<sequence length="167" mass="16647">MGIFACQAVSAGVPRALLQDGRMAGPPCPGTRYGWFHCQEAEHTPGNICVPLCQPGRGAVCVACTDANATCNAAWPSFNGKLAAHFRVNSTQSCRATSETLRVAQQLGAGSPPSNAGAEPPAATPAAAPPVAVPVDVTATRDAAARVSLAGLAAEAAAPAEATSAAL</sequence>
<evidence type="ECO:0000256" key="1">
    <source>
        <dbReference type="SAM" id="MobiDB-lite"/>
    </source>
</evidence>
<gene>
    <name evidence="2" type="ORF">WJX81_008163</name>
</gene>
<dbReference type="Proteomes" id="UP001445335">
    <property type="component" value="Unassembled WGS sequence"/>
</dbReference>
<reference evidence="2 3" key="1">
    <citation type="journal article" date="2024" name="Nat. Commun.">
        <title>Phylogenomics reveals the evolutionary origins of lichenization in chlorophyte algae.</title>
        <authorList>
            <person name="Puginier C."/>
            <person name="Libourel C."/>
            <person name="Otte J."/>
            <person name="Skaloud P."/>
            <person name="Haon M."/>
            <person name="Grisel S."/>
            <person name="Petersen M."/>
            <person name="Berrin J.G."/>
            <person name="Delaux P.M."/>
            <person name="Dal Grande F."/>
            <person name="Keller J."/>
        </authorList>
    </citation>
    <scope>NUCLEOTIDE SEQUENCE [LARGE SCALE GENOMIC DNA]</scope>
    <source>
        <strain evidence="2 3">SAG 245.80</strain>
    </source>
</reference>
<name>A0AAW1QHR8_9CHLO</name>
<protein>
    <submittedName>
        <fullName evidence="2">Uncharacterized protein</fullName>
    </submittedName>
</protein>
<evidence type="ECO:0000313" key="2">
    <source>
        <dbReference type="EMBL" id="KAK9820847.1"/>
    </source>
</evidence>
<dbReference type="AlphaFoldDB" id="A0AAW1QHR8"/>
<keyword evidence="3" id="KW-1185">Reference proteome</keyword>
<organism evidence="2 3">
    <name type="scientific">Elliptochloris bilobata</name>
    <dbReference type="NCBI Taxonomy" id="381761"/>
    <lineage>
        <taxon>Eukaryota</taxon>
        <taxon>Viridiplantae</taxon>
        <taxon>Chlorophyta</taxon>
        <taxon>core chlorophytes</taxon>
        <taxon>Trebouxiophyceae</taxon>
        <taxon>Trebouxiophyceae incertae sedis</taxon>
        <taxon>Elliptochloris clade</taxon>
        <taxon>Elliptochloris</taxon>
    </lineage>
</organism>
<dbReference type="EMBL" id="JALJOU010000113">
    <property type="protein sequence ID" value="KAK9820847.1"/>
    <property type="molecule type" value="Genomic_DNA"/>
</dbReference>
<evidence type="ECO:0000313" key="3">
    <source>
        <dbReference type="Proteomes" id="UP001445335"/>
    </source>
</evidence>
<comment type="caution">
    <text evidence="2">The sequence shown here is derived from an EMBL/GenBank/DDBJ whole genome shotgun (WGS) entry which is preliminary data.</text>
</comment>
<proteinExistence type="predicted"/>